<evidence type="ECO:0000256" key="1">
    <source>
        <dbReference type="SAM" id="Phobius"/>
    </source>
</evidence>
<organism evidence="2 3">
    <name type="scientific">Actinomadura barringtoniae</name>
    <dbReference type="NCBI Taxonomy" id="1427535"/>
    <lineage>
        <taxon>Bacteria</taxon>
        <taxon>Bacillati</taxon>
        <taxon>Actinomycetota</taxon>
        <taxon>Actinomycetes</taxon>
        <taxon>Streptosporangiales</taxon>
        <taxon>Thermomonosporaceae</taxon>
        <taxon>Actinomadura</taxon>
    </lineage>
</organism>
<comment type="caution">
    <text evidence="2">The sequence shown here is derived from an EMBL/GenBank/DDBJ whole genome shotgun (WGS) entry which is preliminary data.</text>
</comment>
<sequence length="105" mass="11391">MSDVAAPVPAPFPPPPAAKRAFGIGPDGTYTTFGQVLAFVFGLYSMIVFVPMVFLGAILYDRSEAHFPQNPKRARAMVRWSWLSLTVFSTLCGALIWGAVIASQK</sequence>
<name>A0A939P9C2_9ACTN</name>
<reference evidence="2" key="1">
    <citation type="submission" date="2021-03" db="EMBL/GenBank/DDBJ databases">
        <authorList>
            <person name="Kanchanasin P."/>
            <person name="Saeng-In P."/>
            <person name="Phongsopitanun W."/>
            <person name="Yuki M."/>
            <person name="Kudo T."/>
            <person name="Ohkuma M."/>
            <person name="Tanasupawat S."/>
        </authorList>
    </citation>
    <scope>NUCLEOTIDE SEQUENCE</scope>
    <source>
        <strain evidence="2">GKU 128</strain>
    </source>
</reference>
<dbReference type="EMBL" id="JAGEOJ010000001">
    <property type="protein sequence ID" value="MBO2445713.1"/>
    <property type="molecule type" value="Genomic_DNA"/>
</dbReference>
<dbReference type="AlphaFoldDB" id="A0A939P9C2"/>
<evidence type="ECO:0000313" key="3">
    <source>
        <dbReference type="Proteomes" id="UP000669179"/>
    </source>
</evidence>
<feature type="transmembrane region" description="Helical" evidence="1">
    <location>
        <begin position="36"/>
        <end position="60"/>
    </location>
</feature>
<dbReference type="Proteomes" id="UP000669179">
    <property type="component" value="Unassembled WGS sequence"/>
</dbReference>
<keyword evidence="1" id="KW-1133">Transmembrane helix</keyword>
<protein>
    <submittedName>
        <fullName evidence="2">Uncharacterized protein</fullName>
    </submittedName>
</protein>
<evidence type="ECO:0000313" key="2">
    <source>
        <dbReference type="EMBL" id="MBO2445713.1"/>
    </source>
</evidence>
<keyword evidence="1" id="KW-0472">Membrane</keyword>
<proteinExistence type="predicted"/>
<keyword evidence="3" id="KW-1185">Reference proteome</keyword>
<keyword evidence="1" id="KW-0812">Transmembrane</keyword>
<feature type="transmembrane region" description="Helical" evidence="1">
    <location>
        <begin position="80"/>
        <end position="102"/>
    </location>
</feature>
<dbReference type="RefSeq" id="WP_208253318.1">
    <property type="nucleotide sequence ID" value="NZ_JAGEOJ010000001.1"/>
</dbReference>
<accession>A0A939P9C2</accession>
<gene>
    <name evidence="2" type="ORF">J4573_01280</name>
</gene>